<reference evidence="1" key="1">
    <citation type="journal article" date="2021" name="Environ. Microbiol.">
        <title>Gene family expansions and transcriptome signatures uncover fungal adaptations to wood decay.</title>
        <authorList>
            <person name="Hage H."/>
            <person name="Miyauchi S."/>
            <person name="Viragh M."/>
            <person name="Drula E."/>
            <person name="Min B."/>
            <person name="Chaduli D."/>
            <person name="Navarro D."/>
            <person name="Favel A."/>
            <person name="Norest M."/>
            <person name="Lesage-Meessen L."/>
            <person name="Balint B."/>
            <person name="Merenyi Z."/>
            <person name="de Eugenio L."/>
            <person name="Morin E."/>
            <person name="Martinez A.T."/>
            <person name="Baldrian P."/>
            <person name="Stursova M."/>
            <person name="Martinez M.J."/>
            <person name="Novotny C."/>
            <person name="Magnuson J.K."/>
            <person name="Spatafora J.W."/>
            <person name="Maurice S."/>
            <person name="Pangilinan J."/>
            <person name="Andreopoulos W."/>
            <person name="LaButti K."/>
            <person name="Hundley H."/>
            <person name="Na H."/>
            <person name="Kuo A."/>
            <person name="Barry K."/>
            <person name="Lipzen A."/>
            <person name="Henrissat B."/>
            <person name="Riley R."/>
            <person name="Ahrendt S."/>
            <person name="Nagy L.G."/>
            <person name="Grigoriev I.V."/>
            <person name="Martin F."/>
            <person name="Rosso M.N."/>
        </authorList>
    </citation>
    <scope>NUCLEOTIDE SEQUENCE</scope>
    <source>
        <strain evidence="1">CBS 384.51</strain>
    </source>
</reference>
<evidence type="ECO:0000313" key="1">
    <source>
        <dbReference type="EMBL" id="KAI0094764.1"/>
    </source>
</evidence>
<name>A0ACB8ULW6_9APHY</name>
<keyword evidence="2" id="KW-1185">Reference proteome</keyword>
<evidence type="ECO:0000313" key="2">
    <source>
        <dbReference type="Proteomes" id="UP001055072"/>
    </source>
</evidence>
<dbReference type="Proteomes" id="UP001055072">
    <property type="component" value="Unassembled WGS sequence"/>
</dbReference>
<dbReference type="EMBL" id="MU274900">
    <property type="protein sequence ID" value="KAI0094764.1"/>
    <property type="molecule type" value="Genomic_DNA"/>
</dbReference>
<comment type="caution">
    <text evidence="1">The sequence shown here is derived from an EMBL/GenBank/DDBJ whole genome shotgun (WGS) entry which is preliminary data.</text>
</comment>
<gene>
    <name evidence="1" type="ORF">BDY19DRAFT_880123</name>
</gene>
<proteinExistence type="predicted"/>
<protein>
    <submittedName>
        <fullName evidence="1">Uncharacterized protein</fullName>
    </submittedName>
</protein>
<sequence length="749" mass="83030">MPKAATTSAGRTALRRNQACLSCRKRKLKCDAARPHCGTCVKQWQALISVPPPVGYAHPTEPQCSYDPVEGLPMAPDVDPMDRIRKLEEQISQLRSQLHEARNFTPQDASPTQRILQSHQQVPGMPSTSSPSIRSPLDNSPNGNGILMPPIAIDMSSANSHGSPEAQLRGSTGSPEALHINTSASDPLMMEMLFSGWDPDLPAPDVLNHYIDVFFRCDPCASRLLHKPYFLASMLLHPKDPNFPHSAVLHAICASASRWASHDIVTSPDGTRRDRFAEFHISKTRGYIDKTMASGQDIFPVMQACVIMSWFFYQEGRWVEVWIFAGFQTRVAVPLRLNYPGTFSAAQGGNSPGAYLAPPKDSKELESRRRTWWMTIMFDRIVSVGGWLHGVDERDIGTEFPLRGVDFEQNADISGNPQDLATKDVFIRHPPAYTDSFLLFLKAVMLFGRVTDYNTRTNLRAKPTKMQNPFQNPEFAALDQLVCQDFPQKLPAGFKHLGLSDTGGLDTDLFMVHVVPHAAAITLHNPYLNFSDSGSVSTSRCVNATRSILAAYYSLSETSLDITRLHPFVTICWYLAAVVQIQLCKYFIEINDSARESTVWGEINILRFAMLQYGSRSPIGTRQEKLLQGLMTEIVRMTSQMHPLEMGVPLYPFSHSGIFPIPKYNSNDTTGAPLPDSINYDEQSSSPRSLGALANSPPIAGMAVPMPPPSVSPQLSGDALGWRAQMSASHANRRPTGHPQTSRMVYPHQ</sequence>
<accession>A0ACB8ULW6</accession>
<organism evidence="1 2">
    <name type="scientific">Irpex rosettiformis</name>
    <dbReference type="NCBI Taxonomy" id="378272"/>
    <lineage>
        <taxon>Eukaryota</taxon>
        <taxon>Fungi</taxon>
        <taxon>Dikarya</taxon>
        <taxon>Basidiomycota</taxon>
        <taxon>Agaricomycotina</taxon>
        <taxon>Agaricomycetes</taxon>
        <taxon>Polyporales</taxon>
        <taxon>Irpicaceae</taxon>
        <taxon>Irpex</taxon>
    </lineage>
</organism>